<evidence type="ECO:0000313" key="3">
    <source>
        <dbReference type="Proteomes" id="UP000029846"/>
    </source>
</evidence>
<reference evidence="1 3" key="1">
    <citation type="submission" date="2014-09" db="EMBL/GenBank/DDBJ databases">
        <authorList>
            <person name="McGinnis J.M."/>
            <person name="Wolfgang W.J."/>
        </authorList>
    </citation>
    <scope>NUCLEOTIDE SEQUENCE [LARGE SCALE GENOMIC DNA]</scope>
    <source>
        <strain evidence="1 3">JCM 14014</strain>
    </source>
</reference>
<evidence type="ECO:0000313" key="1">
    <source>
        <dbReference type="EMBL" id="KGJ05247.1"/>
    </source>
</evidence>
<dbReference type="EMBL" id="JRKN01000007">
    <property type="protein sequence ID" value="KGJ05247.1"/>
    <property type="molecule type" value="Genomic_DNA"/>
</dbReference>
<proteinExistence type="predicted"/>
<evidence type="ECO:0000313" key="2">
    <source>
        <dbReference type="EMBL" id="SFA43319.1"/>
    </source>
</evidence>
<dbReference type="OrthoDB" id="7869063at2"/>
<dbReference type="Proteomes" id="UP000029846">
    <property type="component" value="Unassembled WGS sequence"/>
</dbReference>
<keyword evidence="3" id="KW-1185">Reference proteome</keyword>
<dbReference type="STRING" id="376733.SAMN04487972_1039"/>
<evidence type="ECO:0000313" key="4">
    <source>
        <dbReference type="Proteomes" id="UP000182312"/>
    </source>
</evidence>
<reference evidence="2 4" key="3">
    <citation type="submission" date="2016-10" db="EMBL/GenBank/DDBJ databases">
        <authorList>
            <person name="de Groot N.N."/>
        </authorList>
    </citation>
    <scope>NUCLEOTIDE SEQUENCE [LARGE SCALE GENOMIC DNA]</scope>
    <source>
        <strain evidence="2 4">CGMCC 1.6117</strain>
    </source>
</reference>
<name>A0A099F521_9RHOB</name>
<organism evidence="1 3">
    <name type="scientific">Paracoccus halophilus</name>
    <dbReference type="NCBI Taxonomy" id="376733"/>
    <lineage>
        <taxon>Bacteria</taxon>
        <taxon>Pseudomonadati</taxon>
        <taxon>Pseudomonadota</taxon>
        <taxon>Alphaproteobacteria</taxon>
        <taxon>Rhodobacterales</taxon>
        <taxon>Paracoccaceae</taxon>
        <taxon>Paracoccus</taxon>
    </lineage>
</organism>
<accession>A0A099F521</accession>
<dbReference type="EMBL" id="FOJO01000003">
    <property type="protein sequence ID" value="SFA43319.1"/>
    <property type="molecule type" value="Genomic_DNA"/>
</dbReference>
<sequence>MGEAKRKKQERAAWPDSDRYNGTIDLHVLPPAMEIDGARIRELTGDDTIPDTTQVILRAFRAVVGERTFHVGFCLGDGESFSAVGIAVIERLSMEAPGAALHIVPIVHDDIAWDIVMRHLRSFTGQVLLFTFPNSDVYDAGTAEVSYSKHIRQFDPSGALLGRLTEAQRRKIREQKAAMLNRPPPPRFYPASGVTQEDSPWIFRVGTPAGKVIRTAVWDGRRNYAHELPENIVRWVGGDRIAIVQVDSPVGVNRRSSLDLTHKLAKDFDGVIHWARDTDTFQSILKSFIRLDLDSVSPPELPAGWEPEIVIFAANGDHA</sequence>
<protein>
    <submittedName>
        <fullName evidence="1">Uncharacterized protein</fullName>
    </submittedName>
</protein>
<dbReference type="Proteomes" id="UP000182312">
    <property type="component" value="Unassembled WGS sequence"/>
</dbReference>
<reference evidence="1 3" key="2">
    <citation type="submission" date="2014-10" db="EMBL/GenBank/DDBJ databases">
        <title>Paracoccus sanguinis sp. nov., isolated from clinical specimens of New York State patients.</title>
        <authorList>
            <person name="Mingle L.A."/>
            <person name="Cole J.A."/>
            <person name="Lapierre P."/>
            <person name="Musser K.A."/>
        </authorList>
    </citation>
    <scope>NUCLEOTIDE SEQUENCE [LARGE SCALE GENOMIC DNA]</scope>
    <source>
        <strain evidence="1 3">JCM 14014</strain>
    </source>
</reference>
<gene>
    <name evidence="1" type="ORF">IT41_07675</name>
    <name evidence="2" type="ORF">SAMN04487972_1039</name>
</gene>
<dbReference type="AlphaFoldDB" id="A0A099F521"/>
<dbReference type="RefSeq" id="WP_036740005.1">
    <property type="nucleotide sequence ID" value="NZ_FOJO01000003.1"/>
</dbReference>